<sequence>MIITEYSIENRDITGHSYVFRGKEKRYIYQSYLKVLLGDKKLNNDEKVDYSEVQRYEDFLTQLQLPYAKECGNLLKNLDSKVSHLPRVTSIASGVGHCIYEAKLKELLGVKGVISSSFPGKGTTVHKLLALASLHVFGKNEFPGDMVKFFRELARELEDASIEDEKILTAVDIFSSLLSVKDELFTIIGVKQDNVRPIVEQQLYDYDLHMLGVPDLILEDIENKKAVVVEWKTYNVPPDKVKRNSVSSYEKAQVTAYAMLEARRLGYEITPDNYDEPSLYDAISGRLTDGRIEDVRVLPVVIRPCLKENKRLTLPPHPVLSDRGDIRDRYKKFRETLGEIFVTARYLTYLVTNFALYGYDKKTDFEDCFKQVGNQNRIVFLSPPPYPIPRGKPSSQEKSGLCRFCQVTDECKFYIGSRHINYFQKMMWALRYASLTEKEKIMWPFRAVYQLSKSYRREKVMERVKKGSNIIWEGNDIIFKNESSKNRFHIFMNRRERTSFKIDILDSMYYDRETDTFVGVRDIRNFEINKGKIRRPHVLEESTPIILYVNDRASMIPLSVNMTGSIVEVNPDKNKEGKETVKYVIDVPSLALSFQKIILKKYLEIYPEMFKDVIMVQVGVDLTHIDLIALDALQRVIGEKIEKIQGLKKKEKLKGLLSSLEKEKERLDFESELGPEIMSEDVLRYFYSQEKEG</sequence>
<dbReference type="AlphaFoldDB" id="A0A8D5U6T7"/>
<dbReference type="Proteomes" id="UP000825123">
    <property type="component" value="Chromosome"/>
</dbReference>
<keyword evidence="4" id="KW-1185">Reference proteome</keyword>
<evidence type="ECO:0000256" key="1">
    <source>
        <dbReference type="SAM" id="Coils"/>
    </source>
</evidence>
<dbReference type="EMBL" id="AP024597">
    <property type="protein sequence ID" value="BCU70057.1"/>
    <property type="molecule type" value="Genomic_DNA"/>
</dbReference>
<gene>
    <name evidence="3" type="ORF">KN1_13540</name>
</gene>
<dbReference type="KEGG" id="csty:KN1_13540"/>
<feature type="domain" description="PD-(D/E)XK endonuclease-like" evidence="2">
    <location>
        <begin position="97"/>
        <end position="264"/>
    </location>
</feature>
<feature type="coiled-coil region" evidence="1">
    <location>
        <begin position="630"/>
        <end position="670"/>
    </location>
</feature>
<accession>A0A8D5U6T7</accession>
<name>A0A8D5U6T7_9CREN</name>
<protein>
    <recommendedName>
        <fullName evidence="2">PD-(D/E)XK endonuclease-like domain-containing protein</fullName>
    </recommendedName>
</protein>
<reference evidence="3 4" key="1">
    <citation type="submission" date="2021-04" db="EMBL/GenBank/DDBJ databases">
        <title>Complete genome sequence of Stygiolobus sp. KN-1.</title>
        <authorList>
            <person name="Nakamura K."/>
            <person name="Sakai H."/>
            <person name="Kurosawa N."/>
        </authorList>
    </citation>
    <scope>NUCLEOTIDE SEQUENCE [LARGE SCALE GENOMIC DNA]</scope>
    <source>
        <strain evidence="3 4">KN-1</strain>
    </source>
</reference>
<evidence type="ECO:0000313" key="4">
    <source>
        <dbReference type="Proteomes" id="UP000825123"/>
    </source>
</evidence>
<dbReference type="Pfam" id="PF12705">
    <property type="entry name" value="PDDEXK_1"/>
    <property type="match status" value="1"/>
</dbReference>
<evidence type="ECO:0000313" key="3">
    <source>
        <dbReference type="EMBL" id="BCU70057.1"/>
    </source>
</evidence>
<evidence type="ECO:0000259" key="2">
    <source>
        <dbReference type="Pfam" id="PF12705"/>
    </source>
</evidence>
<keyword evidence="1" id="KW-0175">Coiled coil</keyword>
<proteinExistence type="predicted"/>
<organism evidence="3 4">
    <name type="scientific">Stygiolobus caldivivus</name>
    <dbReference type="NCBI Taxonomy" id="2824673"/>
    <lineage>
        <taxon>Archaea</taxon>
        <taxon>Thermoproteota</taxon>
        <taxon>Thermoprotei</taxon>
        <taxon>Sulfolobales</taxon>
        <taxon>Sulfolobaceae</taxon>
        <taxon>Stygiolobus</taxon>
    </lineage>
</organism>
<dbReference type="InterPro" id="IPR038726">
    <property type="entry name" value="PDDEXK_AddAB-type"/>
</dbReference>